<dbReference type="PANTHER" id="PTHR10257:SF3">
    <property type="entry name" value="SERINE_THREONINE-PROTEIN PHOSPHATASE 2A 56 KDA REGULATORY SUBUNIT GAMMA ISOFORM"/>
    <property type="match status" value="1"/>
</dbReference>
<dbReference type="EMBL" id="DS115169">
    <property type="protein sequence ID" value="EAX84865.1"/>
    <property type="molecule type" value="Genomic_DNA"/>
</dbReference>
<name>A2GDA3_TRIV3</name>
<evidence type="ECO:0000313" key="1">
    <source>
        <dbReference type="EMBL" id="EAX84865.1"/>
    </source>
</evidence>
<dbReference type="InterPro" id="IPR016024">
    <property type="entry name" value="ARM-type_fold"/>
</dbReference>
<protein>
    <submittedName>
        <fullName evidence="1">Uncharacterized protein</fullName>
    </submittedName>
</protein>
<dbReference type="InterPro" id="IPR002554">
    <property type="entry name" value="PP2A_B56"/>
</dbReference>
<gene>
    <name evidence="1" type="ORF">TVAG_274970</name>
</gene>
<dbReference type="RefSeq" id="XP_001297795.1">
    <property type="nucleotide sequence ID" value="XM_001297794.1"/>
</dbReference>
<dbReference type="SUPFAM" id="SSF48371">
    <property type="entry name" value="ARM repeat"/>
    <property type="match status" value="1"/>
</dbReference>
<dbReference type="InParanoid" id="A2GDA3"/>
<organism evidence="1 2">
    <name type="scientific">Trichomonas vaginalis (strain ATCC PRA-98 / G3)</name>
    <dbReference type="NCBI Taxonomy" id="412133"/>
    <lineage>
        <taxon>Eukaryota</taxon>
        <taxon>Metamonada</taxon>
        <taxon>Parabasalia</taxon>
        <taxon>Trichomonadida</taxon>
        <taxon>Trichomonadidae</taxon>
        <taxon>Trichomonas</taxon>
    </lineage>
</organism>
<reference evidence="1" key="2">
    <citation type="journal article" date="2007" name="Science">
        <title>Draft genome sequence of the sexually transmitted pathogen Trichomonas vaginalis.</title>
        <authorList>
            <person name="Carlton J.M."/>
            <person name="Hirt R.P."/>
            <person name="Silva J.C."/>
            <person name="Delcher A.L."/>
            <person name="Schatz M."/>
            <person name="Zhao Q."/>
            <person name="Wortman J.R."/>
            <person name="Bidwell S.L."/>
            <person name="Alsmark U.C.M."/>
            <person name="Besteiro S."/>
            <person name="Sicheritz-Ponten T."/>
            <person name="Noel C.J."/>
            <person name="Dacks J.B."/>
            <person name="Foster P.G."/>
            <person name="Simillion C."/>
            <person name="Van de Peer Y."/>
            <person name="Miranda-Saavedra D."/>
            <person name="Barton G.J."/>
            <person name="Westrop G.D."/>
            <person name="Mueller S."/>
            <person name="Dessi D."/>
            <person name="Fiori P.L."/>
            <person name="Ren Q."/>
            <person name="Paulsen I."/>
            <person name="Zhang H."/>
            <person name="Bastida-Corcuera F.D."/>
            <person name="Simoes-Barbosa A."/>
            <person name="Brown M.T."/>
            <person name="Hayes R.D."/>
            <person name="Mukherjee M."/>
            <person name="Okumura C.Y."/>
            <person name="Schneider R."/>
            <person name="Smith A.J."/>
            <person name="Vanacova S."/>
            <person name="Villalvazo M."/>
            <person name="Haas B.J."/>
            <person name="Pertea M."/>
            <person name="Feldblyum T.V."/>
            <person name="Utterback T.R."/>
            <person name="Shu C.L."/>
            <person name="Osoegawa K."/>
            <person name="de Jong P.J."/>
            <person name="Hrdy I."/>
            <person name="Horvathova L."/>
            <person name="Zubacova Z."/>
            <person name="Dolezal P."/>
            <person name="Malik S.B."/>
            <person name="Logsdon J.M. Jr."/>
            <person name="Henze K."/>
            <person name="Gupta A."/>
            <person name="Wang C.C."/>
            <person name="Dunne R.L."/>
            <person name="Upcroft J.A."/>
            <person name="Upcroft P."/>
            <person name="White O."/>
            <person name="Salzberg S.L."/>
            <person name="Tang P."/>
            <person name="Chiu C.-H."/>
            <person name="Lee Y.-S."/>
            <person name="Embley T.M."/>
            <person name="Coombs G.H."/>
            <person name="Mottram J.C."/>
            <person name="Tachezy J."/>
            <person name="Fraser-Liggett C.M."/>
            <person name="Johnson P.J."/>
        </authorList>
    </citation>
    <scope>NUCLEOTIDE SEQUENCE [LARGE SCALE GENOMIC DNA]</scope>
    <source>
        <strain evidence="1">G3</strain>
    </source>
</reference>
<dbReference type="Proteomes" id="UP000001542">
    <property type="component" value="Unassembled WGS sequence"/>
</dbReference>
<dbReference type="PANTHER" id="PTHR10257">
    <property type="entry name" value="SERINE/THREONINE PROTEIN PHOSPHATASE 2A PP2A REGULATORY SUBUNIT B"/>
    <property type="match status" value="1"/>
</dbReference>
<accession>A2GDA3</accession>
<dbReference type="FunFam" id="1.25.10.10:FF:000331">
    <property type="entry name" value="Phosphoprotein phosphatase, putative"/>
    <property type="match status" value="1"/>
</dbReference>
<dbReference type="VEuPathDB" id="TrichDB:TVAG_265080"/>
<keyword evidence="2" id="KW-1185">Reference proteome</keyword>
<evidence type="ECO:0000313" key="2">
    <source>
        <dbReference type="Proteomes" id="UP000001542"/>
    </source>
</evidence>
<reference evidence="1" key="1">
    <citation type="submission" date="2006-10" db="EMBL/GenBank/DDBJ databases">
        <authorList>
            <person name="Amadeo P."/>
            <person name="Zhao Q."/>
            <person name="Wortman J."/>
            <person name="Fraser-Liggett C."/>
            <person name="Carlton J."/>
        </authorList>
    </citation>
    <scope>NUCLEOTIDE SEQUENCE</scope>
    <source>
        <strain evidence="1">G3</strain>
    </source>
</reference>
<dbReference type="OMA" id="CITEFAY"/>
<dbReference type="eggNOG" id="KOG2085">
    <property type="taxonomic scope" value="Eukaryota"/>
</dbReference>
<dbReference type="InterPro" id="IPR011989">
    <property type="entry name" value="ARM-like"/>
</dbReference>
<dbReference type="GO" id="GO:0000159">
    <property type="term" value="C:protein phosphatase type 2A complex"/>
    <property type="evidence" value="ECO:0007669"/>
    <property type="project" value="InterPro"/>
</dbReference>
<dbReference type="GO" id="GO:0072542">
    <property type="term" value="F:protein phosphatase activator activity"/>
    <property type="evidence" value="ECO:0000318"/>
    <property type="project" value="GO_Central"/>
</dbReference>
<dbReference type="STRING" id="5722.A2GDA3"/>
<dbReference type="GO" id="GO:0051177">
    <property type="term" value="P:meiotic sister chromatid cohesion"/>
    <property type="evidence" value="ECO:0000318"/>
    <property type="project" value="GO_Central"/>
</dbReference>
<dbReference type="GO" id="GO:0007165">
    <property type="term" value="P:signal transduction"/>
    <property type="evidence" value="ECO:0007669"/>
    <property type="project" value="InterPro"/>
</dbReference>
<dbReference type="AlphaFoldDB" id="A2GDA3"/>
<sequence length="373" mass="43161">MNHICNMKYVVDLFEMVSTNIFRKIPPYPALYENISTDFSATDLSWEHIKLCYLILIRILPQIPTIDSIFINRIVSRLYTPLTVEQDQITSFLSVCITEFAYTRKFIRSELLKTLVEYYDLHRYPFSIAPALTLIARHFSELKITSQDFLVYIAPLLSAPHLKFFSNQFQKVASVVLSNNQNSGFQIFDKIVKFWPKTNIEKQACAVRIIIDICELLPPDQFKQTVSKLSQIFNDAVSSPNSDVAEQCLIIWDRQKLLSNIQSDNYSLIPLIINSLINTYYTHWSASVQNSASAALKILSEFCPKVVRNCMMQQTKISVDANEYYHSSWIKIAKKAGEHDMNMDIFSKLENINNAFPPETIMFRRNFSFSPEH</sequence>
<dbReference type="Gene3D" id="1.25.10.10">
    <property type="entry name" value="Leucine-rich Repeat Variant"/>
    <property type="match status" value="1"/>
</dbReference>
<proteinExistence type="predicted"/>
<dbReference type="Pfam" id="PF01603">
    <property type="entry name" value="B56"/>
    <property type="match status" value="1"/>
</dbReference>
<dbReference type="KEGG" id="tva:4742498"/>
<dbReference type="VEuPathDB" id="TrichDB:TVAGG3_0893870"/>